<dbReference type="SUPFAM" id="SSF48452">
    <property type="entry name" value="TPR-like"/>
    <property type="match status" value="1"/>
</dbReference>
<evidence type="ECO:0000256" key="2">
    <source>
        <dbReference type="ARBA" id="ARBA00022803"/>
    </source>
</evidence>
<evidence type="ECO:0000313" key="4">
    <source>
        <dbReference type="EMBL" id="KAK1785129.1"/>
    </source>
</evidence>
<evidence type="ECO:0000256" key="1">
    <source>
        <dbReference type="ARBA" id="ARBA00022737"/>
    </source>
</evidence>
<name>A0AAD8YRT0_9TELE</name>
<keyword evidence="2 3" id="KW-0802">TPR repeat</keyword>
<evidence type="ECO:0000313" key="5">
    <source>
        <dbReference type="Proteomes" id="UP001239994"/>
    </source>
</evidence>
<evidence type="ECO:0008006" key="6">
    <source>
        <dbReference type="Google" id="ProtNLM"/>
    </source>
</evidence>
<gene>
    <name evidence="4" type="ORF">P4O66_018543</name>
</gene>
<dbReference type="AlphaFoldDB" id="A0AAD8YRT0"/>
<dbReference type="Gene3D" id="1.25.40.10">
    <property type="entry name" value="Tetratricopeptide repeat domain"/>
    <property type="match status" value="1"/>
</dbReference>
<dbReference type="PANTHER" id="PTHR11242:SF13">
    <property type="entry name" value="TETRATRICOPEPTIDE REPEAT PROTEIN 9B"/>
    <property type="match status" value="1"/>
</dbReference>
<comment type="caution">
    <text evidence="4">The sequence shown here is derived from an EMBL/GenBank/DDBJ whole genome shotgun (WGS) entry which is preliminary data.</text>
</comment>
<reference evidence="4" key="1">
    <citation type="submission" date="2023-03" db="EMBL/GenBank/DDBJ databases">
        <title>Electrophorus voltai genome.</title>
        <authorList>
            <person name="Bian C."/>
        </authorList>
    </citation>
    <scope>NUCLEOTIDE SEQUENCE</scope>
    <source>
        <strain evidence="4">CB-2022</strain>
        <tissue evidence="4">Muscle</tissue>
    </source>
</reference>
<protein>
    <recommendedName>
        <fullName evidence="6">Tetratricopeptide repeat domain 9B</fullName>
    </recommendedName>
</protein>
<dbReference type="EMBL" id="JAROKS010000026">
    <property type="protein sequence ID" value="KAK1785129.1"/>
    <property type="molecule type" value="Genomic_DNA"/>
</dbReference>
<evidence type="ECO:0000256" key="3">
    <source>
        <dbReference type="PROSITE-ProRule" id="PRU00339"/>
    </source>
</evidence>
<keyword evidence="5" id="KW-1185">Reference proteome</keyword>
<dbReference type="InterPro" id="IPR019734">
    <property type="entry name" value="TPR_rpt"/>
</dbReference>
<proteinExistence type="predicted"/>
<accession>A0AAD8YRT0</accession>
<dbReference type="PANTHER" id="PTHR11242">
    <property type="entry name" value="ARYL HYDROCARBON RECEPTOR INTERACTING PROTEIN RELATED"/>
    <property type="match status" value="1"/>
</dbReference>
<dbReference type="Proteomes" id="UP001239994">
    <property type="component" value="Unassembled WGS sequence"/>
</dbReference>
<dbReference type="InterPro" id="IPR039663">
    <property type="entry name" value="AIP/AIPL1/TTC9"/>
</dbReference>
<organism evidence="4 5">
    <name type="scientific">Electrophorus voltai</name>
    <dbReference type="NCBI Taxonomy" id="2609070"/>
    <lineage>
        <taxon>Eukaryota</taxon>
        <taxon>Metazoa</taxon>
        <taxon>Chordata</taxon>
        <taxon>Craniata</taxon>
        <taxon>Vertebrata</taxon>
        <taxon>Euteleostomi</taxon>
        <taxon>Actinopterygii</taxon>
        <taxon>Neopterygii</taxon>
        <taxon>Teleostei</taxon>
        <taxon>Ostariophysi</taxon>
        <taxon>Gymnotiformes</taxon>
        <taxon>Gymnotoidei</taxon>
        <taxon>Gymnotidae</taxon>
        <taxon>Electrophorus</taxon>
    </lineage>
</organism>
<dbReference type="PROSITE" id="PS50005">
    <property type="entry name" value="TPR"/>
    <property type="match status" value="1"/>
</dbReference>
<dbReference type="InterPro" id="IPR011990">
    <property type="entry name" value="TPR-like_helical_dom_sf"/>
</dbReference>
<sequence>MHSTLLQPLKRTQASVSEQHGLLQSRVLSEMEAKQHSIKSLKSYPEAGGRSLAAAAGGDGGGGGHRVGNAETEMEAKIQKAIGFKQEGHRCYKEKKFREAIGKYHRALLQLKGIHVVDGTTGSEVNLLSQAAAKLTEEQRRAVESTEIECYDSLTACLLQSELVNYERVKEYCLKVLGHQQDHFKAMYRAGIAFYHLGDYDCALRYLRDAKSREPTDTNVLRYIQLTEMKMSKSGQQVREGNKEALG</sequence>
<feature type="repeat" description="TPR" evidence="3">
    <location>
        <begin position="184"/>
        <end position="217"/>
    </location>
</feature>
<keyword evidence="1" id="KW-0677">Repeat</keyword>